<dbReference type="EMBL" id="CAKKNE010000005">
    <property type="protein sequence ID" value="CAH0376163.1"/>
    <property type="molecule type" value="Genomic_DNA"/>
</dbReference>
<organism evidence="1 2">
    <name type="scientific">Pelagomonas calceolata</name>
    <dbReference type="NCBI Taxonomy" id="35677"/>
    <lineage>
        <taxon>Eukaryota</taxon>
        <taxon>Sar</taxon>
        <taxon>Stramenopiles</taxon>
        <taxon>Ochrophyta</taxon>
        <taxon>Pelagophyceae</taxon>
        <taxon>Pelagomonadales</taxon>
        <taxon>Pelagomonadaceae</taxon>
        <taxon>Pelagomonas</taxon>
    </lineage>
</organism>
<gene>
    <name evidence="1" type="ORF">PECAL_5P07270</name>
</gene>
<proteinExistence type="predicted"/>
<reference evidence="1" key="1">
    <citation type="submission" date="2021-11" db="EMBL/GenBank/DDBJ databases">
        <authorList>
            <consortium name="Genoscope - CEA"/>
            <person name="William W."/>
        </authorList>
    </citation>
    <scope>NUCLEOTIDE SEQUENCE</scope>
</reference>
<dbReference type="AlphaFoldDB" id="A0A8J2SP41"/>
<protein>
    <submittedName>
        <fullName evidence="1">Uncharacterized protein</fullName>
    </submittedName>
</protein>
<sequence length="231" mass="24432">MQFRYNSSFIVLQTHLLELEKCEEKGDNYEWCGATPEPTVTPQPTPEAPTFDPAAVTCSNYATYETDPNLKVISCIGEDACKDEDKSLDVATSSSKIGVLVICDGKAACSGNVKHKMDAGKVVPVVVLCCGEDACKGSNYKFEVKDWATGVAAYAHCKEKNACTDAKFEVKAGHSLHVKCGGPASKKTCENAKVEVKGSGVATCSGNGCSNLASGYPKRRLDAAAPADTDS</sequence>
<keyword evidence="2" id="KW-1185">Reference proteome</keyword>
<name>A0A8J2SP41_9STRA</name>
<dbReference type="Proteomes" id="UP000789595">
    <property type="component" value="Unassembled WGS sequence"/>
</dbReference>
<accession>A0A8J2SP41</accession>
<comment type="caution">
    <text evidence="1">The sequence shown here is derived from an EMBL/GenBank/DDBJ whole genome shotgun (WGS) entry which is preliminary data.</text>
</comment>
<evidence type="ECO:0000313" key="2">
    <source>
        <dbReference type="Proteomes" id="UP000789595"/>
    </source>
</evidence>
<evidence type="ECO:0000313" key="1">
    <source>
        <dbReference type="EMBL" id="CAH0376163.1"/>
    </source>
</evidence>